<comment type="similarity">
    <text evidence="1">Belongs to the alpha-carbonic anhydrase family.</text>
</comment>
<sequence>MSVPARAFTPAVLLLAVAGLTSCGGVPVSSPPAPANTVERPQEPAPEPGADRVHWAYDGDDGPTHWGELSDDFALCADGSHQSPVDLPARVPHGGGRTDVQVGDAEGAVADTGHTFQLTVNDGDGDGDGDGAGTSVIHDQVTYDLVQMHYHVPSEHTVAGDPADVEFHFVHRSPDGGVLVLGLLAEKGDKTPAVQPFIDAVRADEQTETDLDLSRMLPGESPAYSYEGSLTTPPCTEGVQWLVLQERITLSSGQLAVLTRAEDHNARSTHPLGDREVDGTDLRFGD</sequence>
<evidence type="ECO:0000256" key="1">
    <source>
        <dbReference type="ARBA" id="ARBA00010718"/>
    </source>
</evidence>
<comment type="caution">
    <text evidence="9">The sequence shown here is derived from an EMBL/GenBank/DDBJ whole genome shotgun (WGS) entry which is preliminary data.</text>
</comment>
<evidence type="ECO:0000256" key="5">
    <source>
        <dbReference type="ARBA" id="ARBA00023239"/>
    </source>
</evidence>
<dbReference type="PROSITE" id="PS51257">
    <property type="entry name" value="PROKAR_LIPOPROTEIN"/>
    <property type="match status" value="1"/>
</dbReference>
<evidence type="ECO:0000313" key="9">
    <source>
        <dbReference type="EMBL" id="MBO0609814.1"/>
    </source>
</evidence>
<keyword evidence="5" id="KW-0456">Lyase</keyword>
<organism evidence="9 10">
    <name type="scientific">Myceligenerans salitolerans</name>
    <dbReference type="NCBI Taxonomy" id="1230528"/>
    <lineage>
        <taxon>Bacteria</taxon>
        <taxon>Bacillati</taxon>
        <taxon>Actinomycetota</taxon>
        <taxon>Actinomycetes</taxon>
        <taxon>Micrococcales</taxon>
        <taxon>Promicromonosporaceae</taxon>
        <taxon>Myceligenerans</taxon>
    </lineage>
</organism>
<dbReference type="RefSeq" id="WP_207275729.1">
    <property type="nucleotide sequence ID" value="NZ_JAFMPK010000044.1"/>
</dbReference>
<dbReference type="CDD" id="cd03124">
    <property type="entry name" value="alpha_CA_prokaryotic_like"/>
    <property type="match status" value="1"/>
</dbReference>
<feature type="region of interest" description="Disordered" evidence="7">
    <location>
        <begin position="27"/>
        <end position="51"/>
    </location>
</feature>
<protein>
    <recommendedName>
        <fullName evidence="2">carbonic anhydrase</fullName>
        <ecNumber evidence="2">4.2.1.1</ecNumber>
    </recommendedName>
</protein>
<dbReference type="SMART" id="SM01057">
    <property type="entry name" value="Carb_anhydrase"/>
    <property type="match status" value="1"/>
</dbReference>
<evidence type="ECO:0000256" key="2">
    <source>
        <dbReference type="ARBA" id="ARBA00012925"/>
    </source>
</evidence>
<feature type="domain" description="Alpha-carbonic anhydrase" evidence="8">
    <location>
        <begin position="53"/>
        <end position="281"/>
    </location>
</feature>
<name>A0ABS3I9V8_9MICO</name>
<evidence type="ECO:0000256" key="3">
    <source>
        <dbReference type="ARBA" id="ARBA00022723"/>
    </source>
</evidence>
<dbReference type="InterPro" id="IPR001148">
    <property type="entry name" value="CA_dom"/>
</dbReference>
<evidence type="ECO:0000256" key="6">
    <source>
        <dbReference type="ARBA" id="ARBA00048348"/>
    </source>
</evidence>
<dbReference type="InterPro" id="IPR036398">
    <property type="entry name" value="CA_dom_sf"/>
</dbReference>
<evidence type="ECO:0000256" key="4">
    <source>
        <dbReference type="ARBA" id="ARBA00022833"/>
    </source>
</evidence>
<dbReference type="InterPro" id="IPR023561">
    <property type="entry name" value="Carbonic_anhydrase_a-class"/>
</dbReference>
<evidence type="ECO:0000259" key="8">
    <source>
        <dbReference type="PROSITE" id="PS51144"/>
    </source>
</evidence>
<feature type="region of interest" description="Disordered" evidence="7">
    <location>
        <begin position="262"/>
        <end position="286"/>
    </location>
</feature>
<dbReference type="SUPFAM" id="SSF51069">
    <property type="entry name" value="Carbonic anhydrase"/>
    <property type="match status" value="1"/>
</dbReference>
<keyword evidence="10" id="KW-1185">Reference proteome</keyword>
<dbReference type="PROSITE" id="PS51144">
    <property type="entry name" value="ALPHA_CA_2"/>
    <property type="match status" value="1"/>
</dbReference>
<dbReference type="Gene3D" id="3.10.200.10">
    <property type="entry name" value="Alpha carbonic anhydrase"/>
    <property type="match status" value="1"/>
</dbReference>
<dbReference type="InterPro" id="IPR041891">
    <property type="entry name" value="Alpha_CA_prokaryot-like"/>
</dbReference>
<dbReference type="EC" id="4.2.1.1" evidence="2"/>
<keyword evidence="3" id="KW-0479">Metal-binding</keyword>
<evidence type="ECO:0000313" key="10">
    <source>
        <dbReference type="Proteomes" id="UP000664617"/>
    </source>
</evidence>
<keyword evidence="4" id="KW-0862">Zinc</keyword>
<reference evidence="10" key="1">
    <citation type="submission" date="2023-07" db="EMBL/GenBank/DDBJ databases">
        <title>Myceligenerans salitolerans sp. nov., a halotolerant actinomycete isolated from a salt lake in Xinjiang, China.</title>
        <authorList>
            <person name="Guan T."/>
        </authorList>
    </citation>
    <scope>NUCLEOTIDE SEQUENCE [LARGE SCALE GENOMIC DNA]</scope>
    <source>
        <strain evidence="10">XHU 5031</strain>
    </source>
</reference>
<evidence type="ECO:0000256" key="7">
    <source>
        <dbReference type="SAM" id="MobiDB-lite"/>
    </source>
</evidence>
<dbReference type="Pfam" id="PF00194">
    <property type="entry name" value="Carb_anhydrase"/>
    <property type="match status" value="1"/>
</dbReference>
<proteinExistence type="inferred from homology"/>
<dbReference type="EMBL" id="JAFMPK010000044">
    <property type="protein sequence ID" value="MBO0609814.1"/>
    <property type="molecule type" value="Genomic_DNA"/>
</dbReference>
<dbReference type="PANTHER" id="PTHR18952:SF265">
    <property type="entry name" value="CARBONIC ANHYDRASE"/>
    <property type="match status" value="1"/>
</dbReference>
<gene>
    <name evidence="9" type="ORF">J0911_12340</name>
</gene>
<comment type="catalytic activity">
    <reaction evidence="6">
        <text>hydrogencarbonate + H(+) = CO2 + H2O</text>
        <dbReference type="Rhea" id="RHEA:10748"/>
        <dbReference type="ChEBI" id="CHEBI:15377"/>
        <dbReference type="ChEBI" id="CHEBI:15378"/>
        <dbReference type="ChEBI" id="CHEBI:16526"/>
        <dbReference type="ChEBI" id="CHEBI:17544"/>
        <dbReference type="EC" id="4.2.1.1"/>
    </reaction>
</comment>
<dbReference type="PANTHER" id="PTHR18952">
    <property type="entry name" value="CARBONIC ANHYDRASE"/>
    <property type="match status" value="1"/>
</dbReference>
<accession>A0ABS3I9V8</accession>
<dbReference type="Proteomes" id="UP000664617">
    <property type="component" value="Unassembled WGS sequence"/>
</dbReference>